<dbReference type="Pfam" id="PF03564">
    <property type="entry name" value="DUF1759"/>
    <property type="match status" value="1"/>
</dbReference>
<evidence type="ECO:0000313" key="1">
    <source>
        <dbReference type="EMBL" id="KAJ8870823.1"/>
    </source>
</evidence>
<keyword evidence="2" id="KW-1185">Reference proteome</keyword>
<name>A0ABQ9GG85_9NEOP</name>
<protein>
    <submittedName>
        <fullName evidence="1">Uncharacterized protein</fullName>
    </submittedName>
</protein>
<sequence>MQESKKKGPADNRDQHHHVVSHIPVEKFHYLVTSLEGEPLSLVTELQLTEDIYDLAWDTLTDRYQDIHAITYNSPQKLRQLLDTVDVKLGALKVMKFPVDEATKLKTVRQNHHVHIVGNDITLWAATSQLVARTTFKSRSDQSTNTCTALLHIKDVLDQFQTVKVSIDFASQSSFITEECALRLGLQCRKTQRTITSGMLAVSLPIEFQQMFSNMELADPIFHTPGAIDMLLGAELYPEVVDGGQIIDTIITTSFFVHTGKSLYTTIKQFSEVEATPVVQHKNPVDVKLPKEDCAPDLGVSHQQVLYRLPHLERQLSSVPDLKGEYTMSIIWNMKLLVEADNLHFQIIMWRGSPYLPVTEYKLDTVTCGVSEALYSAMCALRQLALDEGIRYTEAAKVLQNDIFVDYIVTGAKLLEMAFRLQSHLISLLQLGGLHLKKWSSSPPKLLESLQVSHLEVPNSFDEEGFAIMKNIKGFGKRSRLNAWSCSVSNFPDRFLPIDSIEQQLHVFYDARFANNVRSTSLQIQLGSLSVKELKAALTDCIMAFECLNLYTSFLDSEGVLRVGKRICHSSLQYGTKHPTVLLPKTSHFIELVIDHHHCKFLHTWLKATQAVVMRRFWILFASTSVCQSLMGDFPAVKVQQDIQSTHTGVDYDGPFAMRLHSFRGARMYKTYLSLF</sequence>
<dbReference type="PANTHER" id="PTHR47331">
    <property type="entry name" value="PHD-TYPE DOMAIN-CONTAINING PROTEIN"/>
    <property type="match status" value="1"/>
</dbReference>
<dbReference type="PANTHER" id="PTHR47331:SF5">
    <property type="entry name" value="RIBONUCLEASE H"/>
    <property type="match status" value="1"/>
</dbReference>
<gene>
    <name evidence="1" type="ORF">PR048_027122</name>
</gene>
<accession>A0ABQ9GG85</accession>
<comment type="caution">
    <text evidence="1">The sequence shown here is derived from an EMBL/GenBank/DDBJ whole genome shotgun (WGS) entry which is preliminary data.</text>
</comment>
<dbReference type="Proteomes" id="UP001159363">
    <property type="component" value="Chromosome 11"/>
</dbReference>
<organism evidence="1 2">
    <name type="scientific">Dryococelus australis</name>
    <dbReference type="NCBI Taxonomy" id="614101"/>
    <lineage>
        <taxon>Eukaryota</taxon>
        <taxon>Metazoa</taxon>
        <taxon>Ecdysozoa</taxon>
        <taxon>Arthropoda</taxon>
        <taxon>Hexapoda</taxon>
        <taxon>Insecta</taxon>
        <taxon>Pterygota</taxon>
        <taxon>Neoptera</taxon>
        <taxon>Polyneoptera</taxon>
        <taxon>Phasmatodea</taxon>
        <taxon>Verophasmatodea</taxon>
        <taxon>Anareolatae</taxon>
        <taxon>Phasmatidae</taxon>
        <taxon>Eurycanthinae</taxon>
        <taxon>Dryococelus</taxon>
    </lineage>
</organism>
<dbReference type="InterPro" id="IPR005312">
    <property type="entry name" value="DUF1759"/>
</dbReference>
<reference evidence="1 2" key="1">
    <citation type="submission" date="2023-02" db="EMBL/GenBank/DDBJ databases">
        <title>LHISI_Scaffold_Assembly.</title>
        <authorList>
            <person name="Stuart O.P."/>
            <person name="Cleave R."/>
            <person name="Magrath M.J.L."/>
            <person name="Mikheyev A.S."/>
        </authorList>
    </citation>
    <scope>NUCLEOTIDE SEQUENCE [LARGE SCALE GENOMIC DNA]</scope>
    <source>
        <strain evidence="1">Daus_M_001</strain>
        <tissue evidence="1">Leg muscle</tissue>
    </source>
</reference>
<dbReference type="EMBL" id="JARBHB010000012">
    <property type="protein sequence ID" value="KAJ8870823.1"/>
    <property type="molecule type" value="Genomic_DNA"/>
</dbReference>
<proteinExistence type="predicted"/>
<evidence type="ECO:0000313" key="2">
    <source>
        <dbReference type="Proteomes" id="UP001159363"/>
    </source>
</evidence>